<evidence type="ECO:0000259" key="3">
    <source>
        <dbReference type="Pfam" id="PF00047"/>
    </source>
</evidence>
<dbReference type="EMBL" id="VHII01000015">
    <property type="protein sequence ID" value="KAF1380094.1"/>
    <property type="molecule type" value="Genomic_DNA"/>
</dbReference>
<feature type="compositionally biased region" description="Acidic residues" evidence="2">
    <location>
        <begin position="137"/>
        <end position="151"/>
    </location>
</feature>
<gene>
    <name evidence="4" type="ORF">PFLUV_G00182920</name>
</gene>
<evidence type="ECO:0000256" key="1">
    <source>
        <dbReference type="ARBA" id="ARBA00023319"/>
    </source>
</evidence>
<sequence length="209" mass="23666">MSLTSPNRGLVWGPEGAQITRGFSFVFTCSTSSHYPGGVFHLIFSGSNLTNTEPAVNQSASFSFPVAEYEQQGNYSCVYEVTLSSRRFTSTQTAPISIVIKMAVRVGNDSEDNDYEDDEADYVNVDPMDTTQKLKEEEETNDYVEQESDEDHDYKEEGPRANIKAKNVCFSVEENREPVEDDEDYENVTKPFSEETLDIYGEQDIYQNF</sequence>
<feature type="region of interest" description="Disordered" evidence="2">
    <location>
        <begin position="129"/>
        <end position="160"/>
    </location>
</feature>
<comment type="caution">
    <text evidence="4">The sequence shown here is derived from an EMBL/GenBank/DDBJ whole genome shotgun (WGS) entry which is preliminary data.</text>
</comment>
<evidence type="ECO:0000256" key="2">
    <source>
        <dbReference type="SAM" id="MobiDB-lite"/>
    </source>
</evidence>
<dbReference type="SUPFAM" id="SSF48726">
    <property type="entry name" value="Immunoglobulin"/>
    <property type="match status" value="1"/>
</dbReference>
<feature type="domain" description="Immunoglobulin-like beta-sandwich" evidence="3">
    <location>
        <begin position="20"/>
        <end position="85"/>
    </location>
</feature>
<dbReference type="InterPro" id="IPR036179">
    <property type="entry name" value="Ig-like_dom_sf"/>
</dbReference>
<organism evidence="4 5">
    <name type="scientific">Perca fluviatilis</name>
    <name type="common">European perch</name>
    <dbReference type="NCBI Taxonomy" id="8168"/>
    <lineage>
        <taxon>Eukaryota</taxon>
        <taxon>Metazoa</taxon>
        <taxon>Chordata</taxon>
        <taxon>Craniata</taxon>
        <taxon>Vertebrata</taxon>
        <taxon>Euteleostomi</taxon>
        <taxon>Actinopterygii</taxon>
        <taxon>Neopterygii</taxon>
        <taxon>Teleostei</taxon>
        <taxon>Neoteleostei</taxon>
        <taxon>Acanthomorphata</taxon>
        <taxon>Eupercaria</taxon>
        <taxon>Perciformes</taxon>
        <taxon>Percoidei</taxon>
        <taxon>Percidae</taxon>
        <taxon>Percinae</taxon>
        <taxon>Perca</taxon>
    </lineage>
</organism>
<protein>
    <recommendedName>
        <fullName evidence="3">Immunoglobulin-like beta-sandwich domain-containing protein</fullName>
    </recommendedName>
</protein>
<dbReference type="Gene3D" id="2.60.40.10">
    <property type="entry name" value="Immunoglobulins"/>
    <property type="match status" value="1"/>
</dbReference>
<name>A0A6A5EWJ6_PERFL</name>
<evidence type="ECO:0000313" key="4">
    <source>
        <dbReference type="EMBL" id="KAF1380094.1"/>
    </source>
</evidence>
<dbReference type="InterPro" id="IPR013783">
    <property type="entry name" value="Ig-like_fold"/>
</dbReference>
<dbReference type="Pfam" id="PF00047">
    <property type="entry name" value="ig"/>
    <property type="match status" value="1"/>
</dbReference>
<proteinExistence type="predicted"/>
<dbReference type="InterPro" id="IPR013151">
    <property type="entry name" value="Immunoglobulin_dom"/>
</dbReference>
<evidence type="ECO:0000313" key="5">
    <source>
        <dbReference type="Proteomes" id="UP000465112"/>
    </source>
</evidence>
<keyword evidence="5" id="KW-1185">Reference proteome</keyword>
<keyword evidence="1" id="KW-0393">Immunoglobulin domain</keyword>
<accession>A0A6A5EWJ6</accession>
<reference evidence="4 5" key="1">
    <citation type="submission" date="2019-06" db="EMBL/GenBank/DDBJ databases">
        <title>A chromosome-scale genome assembly of the European perch, Perca fluviatilis.</title>
        <authorList>
            <person name="Roques C."/>
            <person name="Zahm M."/>
            <person name="Cabau C."/>
            <person name="Klopp C."/>
            <person name="Bouchez O."/>
            <person name="Donnadieu C."/>
            <person name="Kuhl H."/>
            <person name="Gislard M."/>
            <person name="Guendouz S."/>
            <person name="Journot L."/>
            <person name="Haffray P."/>
            <person name="Bestin A."/>
            <person name="Morvezen R."/>
            <person name="Feron R."/>
            <person name="Wen M."/>
            <person name="Jouanno E."/>
            <person name="Herpin A."/>
            <person name="Schartl M."/>
            <person name="Postlethwait J."/>
            <person name="Schaerlinger B."/>
            <person name="Chardard D."/>
            <person name="Lecocq T."/>
            <person name="Poncet C."/>
            <person name="Jaffrelo L."/>
            <person name="Lampietro C."/>
            <person name="Guiguen Y."/>
        </authorList>
    </citation>
    <scope>NUCLEOTIDE SEQUENCE [LARGE SCALE GENOMIC DNA]</scope>
    <source>
        <tissue evidence="4">Blood</tissue>
    </source>
</reference>
<dbReference type="AlphaFoldDB" id="A0A6A5EWJ6"/>
<dbReference type="Proteomes" id="UP000465112">
    <property type="component" value="Chromosome 15"/>
</dbReference>